<dbReference type="Gene3D" id="3.20.20.70">
    <property type="entry name" value="Aldolase class I"/>
    <property type="match status" value="1"/>
</dbReference>
<dbReference type="RefSeq" id="WP_189307264.1">
    <property type="nucleotide sequence ID" value="NZ_BMRP01000045.1"/>
</dbReference>
<feature type="domain" description="NADH:flavin oxidoreductase/NADH oxidase N-terminal" evidence="2">
    <location>
        <begin position="5"/>
        <end position="339"/>
    </location>
</feature>
<organism evidence="3 4">
    <name type="scientific">Streptomyces albospinus</name>
    <dbReference type="NCBI Taxonomy" id="285515"/>
    <lineage>
        <taxon>Bacteria</taxon>
        <taxon>Bacillati</taxon>
        <taxon>Actinomycetota</taxon>
        <taxon>Actinomycetes</taxon>
        <taxon>Kitasatosporales</taxon>
        <taxon>Streptomycetaceae</taxon>
        <taxon>Streptomyces</taxon>
    </lineage>
</organism>
<reference evidence="4" key="1">
    <citation type="journal article" date="2019" name="Int. J. Syst. Evol. Microbiol.">
        <title>The Global Catalogue of Microorganisms (GCM) 10K type strain sequencing project: providing services to taxonomists for standard genome sequencing and annotation.</title>
        <authorList>
            <consortium name="The Broad Institute Genomics Platform"/>
            <consortium name="The Broad Institute Genome Sequencing Center for Infectious Disease"/>
            <person name="Wu L."/>
            <person name="Ma J."/>
        </authorList>
    </citation>
    <scope>NUCLEOTIDE SEQUENCE [LARGE SCALE GENOMIC DNA]</scope>
    <source>
        <strain evidence="4">JCM 3399</strain>
    </source>
</reference>
<dbReference type="Proteomes" id="UP000654471">
    <property type="component" value="Unassembled WGS sequence"/>
</dbReference>
<dbReference type="PANTHER" id="PTHR22893">
    <property type="entry name" value="NADH OXIDOREDUCTASE-RELATED"/>
    <property type="match status" value="1"/>
</dbReference>
<comment type="caution">
    <text evidence="3">The sequence shown here is derived from an EMBL/GenBank/DDBJ whole genome shotgun (WGS) entry which is preliminary data.</text>
</comment>
<dbReference type="InterPro" id="IPR045247">
    <property type="entry name" value="Oye-like"/>
</dbReference>
<evidence type="ECO:0000256" key="1">
    <source>
        <dbReference type="SAM" id="MobiDB-lite"/>
    </source>
</evidence>
<dbReference type="InterPro" id="IPR001155">
    <property type="entry name" value="OxRdtase_FMN_N"/>
</dbReference>
<gene>
    <name evidence="3" type="ORF">GCM10010211_71860</name>
</gene>
<dbReference type="PANTHER" id="PTHR22893:SF91">
    <property type="entry name" value="NADPH DEHYDROGENASE 2-RELATED"/>
    <property type="match status" value="1"/>
</dbReference>
<keyword evidence="4" id="KW-1185">Reference proteome</keyword>
<accession>A0ABQ2VKL6</accession>
<dbReference type="EMBL" id="BMRP01000045">
    <property type="protein sequence ID" value="GGU94359.1"/>
    <property type="molecule type" value="Genomic_DNA"/>
</dbReference>
<dbReference type="Pfam" id="PF00724">
    <property type="entry name" value="Oxidored_FMN"/>
    <property type="match status" value="1"/>
</dbReference>
<name>A0ABQ2VKL6_9ACTN</name>
<evidence type="ECO:0000259" key="2">
    <source>
        <dbReference type="Pfam" id="PF00724"/>
    </source>
</evidence>
<feature type="region of interest" description="Disordered" evidence="1">
    <location>
        <begin position="123"/>
        <end position="142"/>
    </location>
</feature>
<proteinExistence type="predicted"/>
<evidence type="ECO:0000313" key="4">
    <source>
        <dbReference type="Proteomes" id="UP000654471"/>
    </source>
</evidence>
<protein>
    <submittedName>
        <fullName evidence="3">Alkene reductase</fullName>
    </submittedName>
</protein>
<sequence length="365" mass="38798">MNVASLFTPVRMGDLELPNRIALAPLTRMRADNPGHVPTALQAEYYAQRASAGLIVGEATAISPDGFGWADTPGLWSPEQIHGWRQVTEAVHTADGRMIAQLWHTGAISHPDLREGALPLSASAVDPRQRSVTPTGRKPTVTPRAMTTAEIRQTIADYATAARNAIAAGFDGVQILANFLYLPAQFLNKATNQRTDAYGGSIENRARLTLEIAEAVAAAVGPERTGIKIGPMHETGPFEANDETLPTAEYVISHLNGLSHLLVMGATHDLTATPLDGLDGDGMFAHFRPLFDGTLIANVELDAERAAHLIASGLADVVAFGRPFIANPDLPARLATGAPLTDIDWTTVYASGARGYTDYPALAAV</sequence>
<dbReference type="SUPFAM" id="SSF51395">
    <property type="entry name" value="FMN-linked oxidoreductases"/>
    <property type="match status" value="1"/>
</dbReference>
<dbReference type="CDD" id="cd02933">
    <property type="entry name" value="OYE_like_FMN"/>
    <property type="match status" value="1"/>
</dbReference>
<evidence type="ECO:0000313" key="3">
    <source>
        <dbReference type="EMBL" id="GGU94359.1"/>
    </source>
</evidence>
<dbReference type="InterPro" id="IPR013785">
    <property type="entry name" value="Aldolase_TIM"/>
</dbReference>